<evidence type="ECO:0000256" key="9">
    <source>
        <dbReference type="ARBA" id="ARBA00052555"/>
    </source>
</evidence>
<dbReference type="EC" id="2.1.2.9" evidence="3"/>
<evidence type="ECO:0000259" key="12">
    <source>
        <dbReference type="Pfam" id="PF02911"/>
    </source>
</evidence>
<evidence type="ECO:0000313" key="13">
    <source>
        <dbReference type="EMBL" id="KAL1500935.1"/>
    </source>
</evidence>
<evidence type="ECO:0000259" key="11">
    <source>
        <dbReference type="Pfam" id="PF00551"/>
    </source>
</evidence>
<dbReference type="NCBIfam" id="TIGR00460">
    <property type="entry name" value="fmt"/>
    <property type="match status" value="1"/>
</dbReference>
<feature type="domain" description="Formyl transferase C-terminal" evidence="12">
    <location>
        <begin position="226"/>
        <end position="327"/>
    </location>
</feature>
<dbReference type="InterPro" id="IPR036477">
    <property type="entry name" value="Formyl_transf_N_sf"/>
</dbReference>
<comment type="catalytic activity">
    <reaction evidence="9">
        <text>L-methionyl-tRNA(fMet) + (6R)-10-formyltetrahydrofolate = N-formyl-L-methionyl-tRNA(fMet) + (6S)-5,6,7,8-tetrahydrofolate + H(+)</text>
        <dbReference type="Rhea" id="RHEA:24380"/>
        <dbReference type="Rhea" id="RHEA-COMP:9952"/>
        <dbReference type="Rhea" id="RHEA-COMP:9953"/>
        <dbReference type="ChEBI" id="CHEBI:15378"/>
        <dbReference type="ChEBI" id="CHEBI:57453"/>
        <dbReference type="ChEBI" id="CHEBI:78530"/>
        <dbReference type="ChEBI" id="CHEBI:78844"/>
        <dbReference type="ChEBI" id="CHEBI:195366"/>
        <dbReference type="EC" id="2.1.2.9"/>
    </reaction>
    <physiologicalReaction direction="left-to-right" evidence="9">
        <dbReference type="Rhea" id="RHEA:24381"/>
    </physiologicalReaction>
</comment>
<dbReference type="InterPro" id="IPR005793">
    <property type="entry name" value="Formyl_trans_C"/>
</dbReference>
<keyword evidence="8" id="KW-0496">Mitochondrion</keyword>
<dbReference type="FunFam" id="3.40.50.12230:FF:000003">
    <property type="entry name" value="methionyl-tRNA formyltransferase, mitochondrial"/>
    <property type="match status" value="1"/>
</dbReference>
<sequence length="340" mass="38782">MTKVFFNFKAPRFFKSYTPGLTSTSLLKTSKPPWKVLFFGSDEFSLFSLKAVYNELQSENNIIDDLEVVTCSDKNPIWKFARQRNLVTQTWPLEHQQLNNFDLGLVVSFGHLIPEKIIQAFPLGMLNVHGSLLPRWRGASPITYALANGDTETGVTIMTIHPKRFDIGDIVWQEKVTIGSDDTYVELHKRLGCLGAQCLVKTLKNLKESLKNCRPQPTEGITHAPKLTPEFGVVKWSQYTASQIVNLERALKSLFPLKTTWNGIPVKLFETLELKEERTSRKPGFVEFRKKDNVLLVECVFSTYITVKQVGVYGKKVMSARDFYNGFISKLEKHEIPLFV</sequence>
<dbReference type="InterPro" id="IPR041711">
    <property type="entry name" value="Met-tRNA-FMT_N"/>
</dbReference>
<evidence type="ECO:0000256" key="3">
    <source>
        <dbReference type="ARBA" id="ARBA00012261"/>
    </source>
</evidence>
<accession>A0ABD1EQ90</accession>
<dbReference type="Proteomes" id="UP001566132">
    <property type="component" value="Unassembled WGS sequence"/>
</dbReference>
<keyword evidence="14" id="KW-1185">Reference proteome</keyword>
<evidence type="ECO:0000256" key="6">
    <source>
        <dbReference type="ARBA" id="ARBA00022917"/>
    </source>
</evidence>
<evidence type="ECO:0000256" key="7">
    <source>
        <dbReference type="ARBA" id="ARBA00022946"/>
    </source>
</evidence>
<comment type="function">
    <text evidence="10">Methionyl-tRNA formyltransferase that formylates methionyl-tRNA in mitochondria and is crucial for translation initiation.</text>
</comment>
<dbReference type="AlphaFoldDB" id="A0ABD1EQ90"/>
<comment type="similarity">
    <text evidence="2">Belongs to the Fmt family.</text>
</comment>
<dbReference type="SUPFAM" id="SSF53328">
    <property type="entry name" value="Formyltransferase"/>
    <property type="match status" value="1"/>
</dbReference>
<keyword evidence="7" id="KW-0809">Transit peptide</keyword>
<dbReference type="PANTHER" id="PTHR11138:SF5">
    <property type="entry name" value="METHIONYL-TRNA FORMYLTRANSFERASE, MITOCHONDRIAL"/>
    <property type="match status" value="1"/>
</dbReference>
<dbReference type="PANTHER" id="PTHR11138">
    <property type="entry name" value="METHIONYL-TRNA FORMYLTRANSFERASE"/>
    <property type="match status" value="1"/>
</dbReference>
<keyword evidence="6" id="KW-0648">Protein biosynthesis</keyword>
<name>A0ABD1EQ90_HYPHA</name>
<dbReference type="GO" id="GO:0005739">
    <property type="term" value="C:mitochondrion"/>
    <property type="evidence" value="ECO:0007669"/>
    <property type="project" value="UniProtKB-SubCell"/>
</dbReference>
<evidence type="ECO:0000256" key="2">
    <source>
        <dbReference type="ARBA" id="ARBA00010699"/>
    </source>
</evidence>
<dbReference type="Pfam" id="PF00551">
    <property type="entry name" value="Formyl_trans_N"/>
    <property type="match status" value="1"/>
</dbReference>
<dbReference type="InterPro" id="IPR011034">
    <property type="entry name" value="Formyl_transferase-like_C_sf"/>
</dbReference>
<gene>
    <name evidence="13" type="ORF">ABEB36_006351</name>
</gene>
<comment type="subcellular location">
    <subcellularLocation>
        <location evidence="1">Mitochondrion</location>
    </subcellularLocation>
</comment>
<comment type="caution">
    <text evidence="13">The sequence shown here is derived from an EMBL/GenBank/DDBJ whole genome shotgun (WGS) entry which is preliminary data.</text>
</comment>
<proteinExistence type="inferred from homology"/>
<evidence type="ECO:0000256" key="5">
    <source>
        <dbReference type="ARBA" id="ARBA00022679"/>
    </source>
</evidence>
<dbReference type="CDD" id="cd08646">
    <property type="entry name" value="FMT_core_Met-tRNA-FMT_N"/>
    <property type="match status" value="1"/>
</dbReference>
<organism evidence="13 14">
    <name type="scientific">Hypothenemus hampei</name>
    <name type="common">Coffee berry borer</name>
    <dbReference type="NCBI Taxonomy" id="57062"/>
    <lineage>
        <taxon>Eukaryota</taxon>
        <taxon>Metazoa</taxon>
        <taxon>Ecdysozoa</taxon>
        <taxon>Arthropoda</taxon>
        <taxon>Hexapoda</taxon>
        <taxon>Insecta</taxon>
        <taxon>Pterygota</taxon>
        <taxon>Neoptera</taxon>
        <taxon>Endopterygota</taxon>
        <taxon>Coleoptera</taxon>
        <taxon>Polyphaga</taxon>
        <taxon>Cucujiformia</taxon>
        <taxon>Curculionidae</taxon>
        <taxon>Scolytinae</taxon>
        <taxon>Hypothenemus</taxon>
    </lineage>
</organism>
<dbReference type="SUPFAM" id="SSF50486">
    <property type="entry name" value="FMT C-terminal domain-like"/>
    <property type="match status" value="1"/>
</dbReference>
<keyword evidence="5" id="KW-0808">Transferase</keyword>
<reference evidence="13 14" key="1">
    <citation type="submission" date="2024-05" db="EMBL/GenBank/DDBJ databases">
        <title>Genetic variation in Jamaican populations of the coffee berry borer (Hypothenemus hampei).</title>
        <authorList>
            <person name="Errbii M."/>
            <person name="Myrie A."/>
        </authorList>
    </citation>
    <scope>NUCLEOTIDE SEQUENCE [LARGE SCALE GENOMIC DNA]</scope>
    <source>
        <strain evidence="13">JA-Hopewell-2020-01-JO</strain>
        <tissue evidence="13">Whole body</tissue>
    </source>
</reference>
<evidence type="ECO:0000313" key="14">
    <source>
        <dbReference type="Proteomes" id="UP001566132"/>
    </source>
</evidence>
<evidence type="ECO:0000256" key="4">
    <source>
        <dbReference type="ARBA" id="ARBA00014185"/>
    </source>
</evidence>
<evidence type="ECO:0000256" key="1">
    <source>
        <dbReference type="ARBA" id="ARBA00004173"/>
    </source>
</evidence>
<evidence type="ECO:0000256" key="10">
    <source>
        <dbReference type="ARBA" id="ARBA00057846"/>
    </source>
</evidence>
<dbReference type="EMBL" id="JBDJPC010000005">
    <property type="protein sequence ID" value="KAL1500935.1"/>
    <property type="molecule type" value="Genomic_DNA"/>
</dbReference>
<dbReference type="GO" id="GO:0004479">
    <property type="term" value="F:methionyl-tRNA formyltransferase activity"/>
    <property type="evidence" value="ECO:0007669"/>
    <property type="project" value="UniProtKB-EC"/>
</dbReference>
<protein>
    <recommendedName>
        <fullName evidence="4">Methionyl-tRNA formyltransferase, mitochondrial</fullName>
        <ecNumber evidence="3">2.1.2.9</ecNumber>
    </recommendedName>
</protein>
<evidence type="ECO:0000256" key="8">
    <source>
        <dbReference type="ARBA" id="ARBA00023128"/>
    </source>
</evidence>
<dbReference type="InterPro" id="IPR002376">
    <property type="entry name" value="Formyl_transf_N"/>
</dbReference>
<dbReference type="Gene3D" id="3.40.50.12230">
    <property type="match status" value="1"/>
</dbReference>
<feature type="domain" description="Formyl transferase N-terminal" evidence="11">
    <location>
        <begin position="97"/>
        <end position="202"/>
    </location>
</feature>
<dbReference type="InterPro" id="IPR005794">
    <property type="entry name" value="Fmt"/>
</dbReference>
<dbReference type="Pfam" id="PF02911">
    <property type="entry name" value="Formyl_trans_C"/>
    <property type="match status" value="1"/>
</dbReference>